<feature type="chain" id="PRO_5046400807" evidence="1">
    <location>
        <begin position="20"/>
        <end position="307"/>
    </location>
</feature>
<dbReference type="Proteomes" id="UP001597241">
    <property type="component" value="Unassembled WGS sequence"/>
</dbReference>
<gene>
    <name evidence="2" type="ORF">ACFQ5N_14135</name>
</gene>
<dbReference type="Gene3D" id="3.90.930.1">
    <property type="match status" value="2"/>
</dbReference>
<sequence>MKKSVLIILLTIVTFSSQAQSKLDTIYYNNYFNICNSDRAYFYKLMKFDENSESEGQITDLISNDEYLKRKALKIALSEGRFVLTKIDGITTIKLTYVGIDEEYNEESYGKITSEEIIKNNKKIASTYYTYYSNKNLKLKYTKDGASNRIAYAEYQPNGTLEMEYTVTNGIKNTKTYTKSGVLKSNINQDKKQNKIGECKTYFNNGKINKIENYSNGKLNGTYKMFYENGQLKVSSNYKDGQKNGEFISYHENGQLMVSANYRDGQPDGKFKSFYENGTLNMSGSFTNGEQTITQGPFDENGQLIKN</sequence>
<proteinExistence type="predicted"/>
<comment type="caution">
    <text evidence="2">The sequence shown here is derived from an EMBL/GenBank/DDBJ whole genome shotgun (WGS) entry which is preliminary data.</text>
</comment>
<protein>
    <submittedName>
        <fullName evidence="2">Toxin-antitoxin system YwqK family antitoxin</fullName>
    </submittedName>
</protein>
<dbReference type="SUPFAM" id="SSF82185">
    <property type="entry name" value="Histone H3 K4-specific methyltransferase SET7/9 N-terminal domain"/>
    <property type="match status" value="1"/>
</dbReference>
<organism evidence="2 3">
    <name type="scientific">Lutibacter holmesii</name>
    <dbReference type="NCBI Taxonomy" id="1137985"/>
    <lineage>
        <taxon>Bacteria</taxon>
        <taxon>Pseudomonadati</taxon>
        <taxon>Bacteroidota</taxon>
        <taxon>Flavobacteriia</taxon>
        <taxon>Flavobacteriales</taxon>
        <taxon>Flavobacteriaceae</taxon>
        <taxon>Lutibacter</taxon>
    </lineage>
</organism>
<name>A0ABW3WRP7_9FLAO</name>
<feature type="signal peptide" evidence="1">
    <location>
        <begin position="1"/>
        <end position="19"/>
    </location>
</feature>
<evidence type="ECO:0000313" key="2">
    <source>
        <dbReference type="EMBL" id="MFD1294979.1"/>
    </source>
</evidence>
<dbReference type="InterPro" id="IPR011652">
    <property type="entry name" value="MORN_2"/>
</dbReference>
<evidence type="ECO:0000313" key="3">
    <source>
        <dbReference type="Proteomes" id="UP001597241"/>
    </source>
</evidence>
<keyword evidence="3" id="KW-1185">Reference proteome</keyword>
<keyword evidence="1" id="KW-0732">Signal</keyword>
<dbReference type="EMBL" id="JBHTMV010000013">
    <property type="protein sequence ID" value="MFD1294979.1"/>
    <property type="molecule type" value="Genomic_DNA"/>
</dbReference>
<reference evidence="3" key="1">
    <citation type="journal article" date="2019" name="Int. J. Syst. Evol. Microbiol.">
        <title>The Global Catalogue of Microorganisms (GCM) 10K type strain sequencing project: providing services to taxonomists for standard genome sequencing and annotation.</title>
        <authorList>
            <consortium name="The Broad Institute Genomics Platform"/>
            <consortium name="The Broad Institute Genome Sequencing Center for Infectious Disease"/>
            <person name="Wu L."/>
            <person name="Ma J."/>
        </authorList>
    </citation>
    <scope>NUCLEOTIDE SEQUENCE [LARGE SCALE GENOMIC DNA]</scope>
    <source>
        <strain evidence="3">CCUG 62221</strain>
    </source>
</reference>
<dbReference type="Pfam" id="PF07661">
    <property type="entry name" value="MORN_2"/>
    <property type="match status" value="4"/>
</dbReference>
<dbReference type="RefSeq" id="WP_386810433.1">
    <property type="nucleotide sequence ID" value="NZ_JBHTMV010000013.1"/>
</dbReference>
<evidence type="ECO:0000256" key="1">
    <source>
        <dbReference type="SAM" id="SignalP"/>
    </source>
</evidence>
<accession>A0ABW3WRP7</accession>